<evidence type="ECO:0000313" key="3">
    <source>
        <dbReference type="Proteomes" id="UP000735302"/>
    </source>
</evidence>
<comment type="caution">
    <text evidence="2">The sequence shown here is derived from an EMBL/GenBank/DDBJ whole genome shotgun (WGS) entry which is preliminary data.</text>
</comment>
<sequence>MANFLILQYAKNNQDPTPGSPMLGLIVSSTLLYFYQLVTFFIRSSKKEKTKLSKKIPAMRAEAQEKIRTSSIAIFLLVKIIHIIPHVQGSWLKAGQTELLLFQLVYLQLDVIYRYQNNNCPT</sequence>
<reference evidence="2 3" key="1">
    <citation type="journal article" date="2021" name="Elife">
        <title>Chloroplast acquisition without the gene transfer in kleptoplastic sea slugs, Plakobranchus ocellatus.</title>
        <authorList>
            <person name="Maeda T."/>
            <person name="Takahashi S."/>
            <person name="Yoshida T."/>
            <person name="Shimamura S."/>
            <person name="Takaki Y."/>
            <person name="Nagai Y."/>
            <person name="Toyoda A."/>
            <person name="Suzuki Y."/>
            <person name="Arimoto A."/>
            <person name="Ishii H."/>
            <person name="Satoh N."/>
            <person name="Nishiyama T."/>
            <person name="Hasebe M."/>
            <person name="Maruyama T."/>
            <person name="Minagawa J."/>
            <person name="Obokata J."/>
            <person name="Shigenobu S."/>
        </authorList>
    </citation>
    <scope>NUCLEOTIDE SEQUENCE [LARGE SCALE GENOMIC DNA]</scope>
</reference>
<proteinExistence type="predicted"/>
<protein>
    <submittedName>
        <fullName evidence="2">Uncharacterized protein</fullName>
    </submittedName>
</protein>
<keyword evidence="1" id="KW-0472">Membrane</keyword>
<dbReference type="Proteomes" id="UP000735302">
    <property type="component" value="Unassembled WGS sequence"/>
</dbReference>
<gene>
    <name evidence="2" type="ORF">PoB_005373100</name>
</gene>
<evidence type="ECO:0000313" key="2">
    <source>
        <dbReference type="EMBL" id="GFO27226.1"/>
    </source>
</evidence>
<keyword evidence="1" id="KW-1133">Transmembrane helix</keyword>
<accession>A0AAV4C7B0</accession>
<organism evidence="2 3">
    <name type="scientific">Plakobranchus ocellatus</name>
    <dbReference type="NCBI Taxonomy" id="259542"/>
    <lineage>
        <taxon>Eukaryota</taxon>
        <taxon>Metazoa</taxon>
        <taxon>Spiralia</taxon>
        <taxon>Lophotrochozoa</taxon>
        <taxon>Mollusca</taxon>
        <taxon>Gastropoda</taxon>
        <taxon>Heterobranchia</taxon>
        <taxon>Euthyneura</taxon>
        <taxon>Panpulmonata</taxon>
        <taxon>Sacoglossa</taxon>
        <taxon>Placobranchoidea</taxon>
        <taxon>Plakobranchidae</taxon>
        <taxon>Plakobranchus</taxon>
    </lineage>
</organism>
<dbReference type="AlphaFoldDB" id="A0AAV4C7B0"/>
<keyword evidence="1" id="KW-0812">Transmembrane</keyword>
<dbReference type="EMBL" id="BLXT01005898">
    <property type="protein sequence ID" value="GFO27226.1"/>
    <property type="molecule type" value="Genomic_DNA"/>
</dbReference>
<feature type="transmembrane region" description="Helical" evidence="1">
    <location>
        <begin position="20"/>
        <end position="42"/>
    </location>
</feature>
<keyword evidence="3" id="KW-1185">Reference proteome</keyword>
<evidence type="ECO:0000256" key="1">
    <source>
        <dbReference type="SAM" id="Phobius"/>
    </source>
</evidence>
<name>A0AAV4C7B0_9GAST</name>